<dbReference type="Proteomes" id="UP000013085">
    <property type="component" value="Unassembled WGS sequence"/>
</dbReference>
<name>A0A0E2H1Y0_9FIRM</name>
<evidence type="ECO:0000313" key="2">
    <source>
        <dbReference type="Proteomes" id="UP000013085"/>
    </source>
</evidence>
<feature type="non-terminal residue" evidence="1">
    <location>
        <position position="1"/>
    </location>
</feature>
<dbReference type="HOGENOM" id="CLU_1328789_0_0_9"/>
<evidence type="ECO:0008006" key="3">
    <source>
        <dbReference type="Google" id="ProtNLM"/>
    </source>
</evidence>
<dbReference type="PATRIC" id="fig|999408.3.peg.6235"/>
<accession>A0A0E2H1Y0</accession>
<sequence>YYVQVCSAWSQYTRWDGREQCINNAGIVAGLYGIAGVAQSIGRVDTFSISEAKMTRLMPEGIEDYISGLDDAGYLTWRKYYGIAGCYVNNARVLCREGSDYRYAEHVRVLNKMIREIYKQAVNMVQMDISASDDMETDINNILETLNIPLEDMAEAGELSSGSVSIEDLEHVNILQDERLDLVVSFVPRGYVREFRFSLAMENPYRN</sequence>
<dbReference type="RefSeq" id="WP_002595181.1">
    <property type="nucleotide sequence ID" value="NZ_KB851007.1"/>
</dbReference>
<dbReference type="AlphaFoldDB" id="A0A0E2H1Y0"/>
<gene>
    <name evidence="1" type="ORF">HMPREF1090_05823</name>
</gene>
<reference evidence="1 2" key="1">
    <citation type="submission" date="2013-01" db="EMBL/GenBank/DDBJ databases">
        <title>The Genome Sequence of Clostridium clostridioforme 90A8.</title>
        <authorList>
            <consortium name="The Broad Institute Genome Sequencing Platform"/>
            <person name="Earl A."/>
            <person name="Ward D."/>
            <person name="Feldgarden M."/>
            <person name="Gevers D."/>
            <person name="Courvalin P."/>
            <person name="Lambert T."/>
            <person name="Walker B."/>
            <person name="Young S.K."/>
            <person name="Zeng Q."/>
            <person name="Gargeya S."/>
            <person name="Fitzgerald M."/>
            <person name="Haas B."/>
            <person name="Abouelleil A."/>
            <person name="Alvarado L."/>
            <person name="Arachchi H.M."/>
            <person name="Berlin A.M."/>
            <person name="Chapman S.B."/>
            <person name="Dewar J."/>
            <person name="Goldberg J."/>
            <person name="Griggs A."/>
            <person name="Gujja S."/>
            <person name="Hansen M."/>
            <person name="Howarth C."/>
            <person name="Imamovic A."/>
            <person name="Larimer J."/>
            <person name="McCowan C."/>
            <person name="Murphy C."/>
            <person name="Neiman D."/>
            <person name="Pearson M."/>
            <person name="Priest M."/>
            <person name="Roberts A."/>
            <person name="Saif S."/>
            <person name="Shea T."/>
            <person name="Sisk P."/>
            <person name="Sykes S."/>
            <person name="Wortman J."/>
            <person name="Nusbaum C."/>
            <person name="Birren B."/>
        </authorList>
    </citation>
    <scope>NUCLEOTIDE SEQUENCE [LARGE SCALE GENOMIC DNA]</scope>
    <source>
        <strain evidence="1 2">90A8</strain>
    </source>
</reference>
<protein>
    <recommendedName>
        <fullName evidence="3">DUF2586 family protein</fullName>
    </recommendedName>
</protein>
<dbReference type="InterPro" id="IPR019694">
    <property type="entry name" value="Phage_HP1_Orf23"/>
</dbReference>
<comment type="caution">
    <text evidence="1">The sequence shown here is derived from an EMBL/GenBank/DDBJ whole genome shotgun (WGS) entry which is preliminary data.</text>
</comment>
<dbReference type="EMBL" id="AGYR01000087">
    <property type="protein sequence ID" value="ENZ04835.1"/>
    <property type="molecule type" value="Genomic_DNA"/>
</dbReference>
<evidence type="ECO:0000313" key="1">
    <source>
        <dbReference type="EMBL" id="ENZ04835.1"/>
    </source>
</evidence>
<proteinExistence type="predicted"/>
<dbReference type="Pfam" id="PF10758">
    <property type="entry name" value="DUF2586"/>
    <property type="match status" value="1"/>
</dbReference>
<organism evidence="1 2">
    <name type="scientific">[Clostridium] clostridioforme 90A8</name>
    <dbReference type="NCBI Taxonomy" id="999408"/>
    <lineage>
        <taxon>Bacteria</taxon>
        <taxon>Bacillati</taxon>
        <taxon>Bacillota</taxon>
        <taxon>Clostridia</taxon>
        <taxon>Lachnospirales</taxon>
        <taxon>Lachnospiraceae</taxon>
        <taxon>Enterocloster</taxon>
    </lineage>
</organism>